<proteinExistence type="predicted"/>
<dbReference type="KEGG" id="banc:PU02_0004"/>
<dbReference type="EMBL" id="CP010401">
    <property type="protein sequence ID" value="ALE02818.1"/>
    <property type="molecule type" value="Genomic_DNA"/>
</dbReference>
<accession>A0A0M4LH80</accession>
<gene>
    <name evidence="1" type="ORF">PU02_0004</name>
</gene>
<sequence length="38" mass="4223">MICIVFGNFVIIAFQRFEVARGRVVSYWGACVGASELL</sequence>
<organism evidence="1 2">
    <name type="scientific">Bartonella ancashensis</name>
    <dbReference type="NCBI Taxonomy" id="1318743"/>
    <lineage>
        <taxon>Bacteria</taxon>
        <taxon>Pseudomonadati</taxon>
        <taxon>Pseudomonadota</taxon>
        <taxon>Alphaproteobacteria</taxon>
        <taxon>Hyphomicrobiales</taxon>
        <taxon>Bartonellaceae</taxon>
        <taxon>Bartonella</taxon>
    </lineage>
</organism>
<reference evidence="1 2" key="1">
    <citation type="journal article" date="2015" name="Genome Announc.">
        <title>Complete Genome Sequence of Bartonella ancashensis Strain 20.00, Isolated from the Blood of a Patient with Verruga Peruana.</title>
        <authorList>
            <person name="Hang J."/>
            <person name="Mullins K.E."/>
            <person name="Clifford R.J."/>
            <person name="Onmus-Leone F."/>
            <person name="Yang Y."/>
            <person name="Jiang J."/>
            <person name="Leguia M."/>
            <person name="Kasper M.R."/>
            <person name="Maguina C."/>
            <person name="Lesho E.P."/>
            <person name="Jarman R.G."/>
            <person name="Richards A.L."/>
            <person name="Blazes D."/>
        </authorList>
    </citation>
    <scope>NUCLEOTIDE SEQUENCE [LARGE SCALE GENOMIC DNA]</scope>
    <source>
        <strain evidence="1 2">20.00</strain>
    </source>
</reference>
<name>A0A0M4LH80_9HYPH</name>
<evidence type="ECO:0000313" key="1">
    <source>
        <dbReference type="EMBL" id="ALE02818.1"/>
    </source>
</evidence>
<dbReference type="PATRIC" id="fig|1318743.3.peg.4"/>
<keyword evidence="2" id="KW-1185">Reference proteome</keyword>
<dbReference type="Proteomes" id="UP000057213">
    <property type="component" value="Chromosome"/>
</dbReference>
<dbReference type="AlphaFoldDB" id="A0A0M4LH80"/>
<protein>
    <submittedName>
        <fullName evidence="1">Uncharacterized protein</fullName>
    </submittedName>
</protein>
<evidence type="ECO:0000313" key="2">
    <source>
        <dbReference type="Proteomes" id="UP000057213"/>
    </source>
</evidence>